<sequence>MMKPLLNFIFLLQNQLLTPSLQKTKQMKKNRLHSFNEQHSLQDVPVFEKYVEKTIECQILPVEAAVNVPAAENKADRERTSTYLDEKCSLPDASVLEKYDGKTIECQILIAEAVNTPAAENKADDIKSFVFLDEQCYLQEVQTLPGAFEDSNLSDLKSTADEVVAHEPKFSIAEILSTNEVTKFSIEKKMIEEKPDSPIATILGLPVPTRQAHHILDRDLLRETTYYINILQHIVETNKPPLTEDQRTVYEAVMNLIAEGNGGILFLHAPGGT</sequence>
<dbReference type="Proteomes" id="UP000499080">
    <property type="component" value="Unassembled WGS sequence"/>
</dbReference>
<dbReference type="EMBL" id="BGPR01004743">
    <property type="protein sequence ID" value="GBN02861.1"/>
    <property type="molecule type" value="Genomic_DNA"/>
</dbReference>
<name>A0A4Y2KKG2_ARAVE</name>
<accession>A0A4Y2KKG2</accession>
<reference evidence="1 2" key="1">
    <citation type="journal article" date="2019" name="Sci. Rep.">
        <title>Orb-weaving spider Araneus ventricosus genome elucidates the spidroin gene catalogue.</title>
        <authorList>
            <person name="Kono N."/>
            <person name="Nakamura H."/>
            <person name="Ohtoshi R."/>
            <person name="Moran D.A.P."/>
            <person name="Shinohara A."/>
            <person name="Yoshida Y."/>
            <person name="Fujiwara M."/>
            <person name="Mori M."/>
            <person name="Tomita M."/>
            <person name="Arakawa K."/>
        </authorList>
    </citation>
    <scope>NUCLEOTIDE SEQUENCE [LARGE SCALE GENOMIC DNA]</scope>
</reference>
<evidence type="ECO:0000313" key="2">
    <source>
        <dbReference type="Proteomes" id="UP000499080"/>
    </source>
</evidence>
<organism evidence="1 2">
    <name type="scientific">Araneus ventricosus</name>
    <name type="common">Orbweaver spider</name>
    <name type="synonym">Epeira ventricosa</name>
    <dbReference type="NCBI Taxonomy" id="182803"/>
    <lineage>
        <taxon>Eukaryota</taxon>
        <taxon>Metazoa</taxon>
        <taxon>Ecdysozoa</taxon>
        <taxon>Arthropoda</taxon>
        <taxon>Chelicerata</taxon>
        <taxon>Arachnida</taxon>
        <taxon>Araneae</taxon>
        <taxon>Araneomorphae</taxon>
        <taxon>Entelegynae</taxon>
        <taxon>Araneoidea</taxon>
        <taxon>Araneidae</taxon>
        <taxon>Araneus</taxon>
    </lineage>
</organism>
<gene>
    <name evidence="1" type="ORF">AVEN_52541_1</name>
</gene>
<keyword evidence="2" id="KW-1185">Reference proteome</keyword>
<dbReference type="AlphaFoldDB" id="A0A4Y2KKG2"/>
<evidence type="ECO:0000313" key="1">
    <source>
        <dbReference type="EMBL" id="GBN02861.1"/>
    </source>
</evidence>
<proteinExistence type="predicted"/>
<comment type="caution">
    <text evidence="1">The sequence shown here is derived from an EMBL/GenBank/DDBJ whole genome shotgun (WGS) entry which is preliminary data.</text>
</comment>
<dbReference type="OrthoDB" id="8063321at2759"/>
<protein>
    <submittedName>
        <fullName evidence="1">Uncharacterized protein</fullName>
    </submittedName>
</protein>